<evidence type="ECO:0000256" key="10">
    <source>
        <dbReference type="ARBA" id="ARBA00022840"/>
    </source>
</evidence>
<evidence type="ECO:0000256" key="8">
    <source>
        <dbReference type="ARBA" id="ARBA00022741"/>
    </source>
</evidence>
<evidence type="ECO:0000256" key="11">
    <source>
        <dbReference type="ARBA" id="ARBA00022989"/>
    </source>
</evidence>
<evidence type="ECO:0000256" key="3">
    <source>
        <dbReference type="ARBA" id="ARBA00012438"/>
    </source>
</evidence>
<keyword evidence="5" id="KW-0597">Phosphoprotein</keyword>
<evidence type="ECO:0000256" key="14">
    <source>
        <dbReference type="SAM" id="Phobius"/>
    </source>
</evidence>
<dbReference type="Pfam" id="PF00512">
    <property type="entry name" value="HisKA"/>
    <property type="match status" value="1"/>
</dbReference>
<evidence type="ECO:0000256" key="9">
    <source>
        <dbReference type="ARBA" id="ARBA00022777"/>
    </source>
</evidence>
<dbReference type="Gene3D" id="3.30.565.10">
    <property type="entry name" value="Histidine kinase-like ATPase, C-terminal domain"/>
    <property type="match status" value="1"/>
</dbReference>
<dbReference type="SUPFAM" id="SSF158472">
    <property type="entry name" value="HAMP domain-like"/>
    <property type="match status" value="1"/>
</dbReference>
<proteinExistence type="predicted"/>
<feature type="transmembrane region" description="Helical" evidence="14">
    <location>
        <begin position="12"/>
        <end position="34"/>
    </location>
</feature>
<dbReference type="Pfam" id="PF00672">
    <property type="entry name" value="HAMP"/>
    <property type="match status" value="1"/>
</dbReference>
<dbReference type="CDD" id="cd00082">
    <property type="entry name" value="HisKA"/>
    <property type="match status" value="1"/>
</dbReference>
<evidence type="ECO:0000256" key="5">
    <source>
        <dbReference type="ARBA" id="ARBA00022553"/>
    </source>
</evidence>
<evidence type="ECO:0000313" key="17">
    <source>
        <dbReference type="EMBL" id="ATX78289.1"/>
    </source>
</evidence>
<dbReference type="InterPro" id="IPR036097">
    <property type="entry name" value="HisK_dim/P_sf"/>
</dbReference>
<keyword evidence="6" id="KW-0808">Transferase</keyword>
<comment type="subcellular location">
    <subcellularLocation>
        <location evidence="2">Cell membrane</location>
        <topology evidence="2">Multi-pass membrane protein</topology>
    </subcellularLocation>
</comment>
<dbReference type="OrthoDB" id="9804645at2"/>
<dbReference type="SMART" id="SM00388">
    <property type="entry name" value="HisKA"/>
    <property type="match status" value="1"/>
</dbReference>
<evidence type="ECO:0000256" key="12">
    <source>
        <dbReference type="ARBA" id="ARBA00023012"/>
    </source>
</evidence>
<dbReference type="SUPFAM" id="SSF47384">
    <property type="entry name" value="Homodimeric domain of signal transducing histidine kinase"/>
    <property type="match status" value="1"/>
</dbReference>
<dbReference type="PROSITE" id="PS50885">
    <property type="entry name" value="HAMP"/>
    <property type="match status" value="1"/>
</dbReference>
<dbReference type="GO" id="GO:0005524">
    <property type="term" value="F:ATP binding"/>
    <property type="evidence" value="ECO:0007669"/>
    <property type="project" value="UniProtKB-KW"/>
</dbReference>
<evidence type="ECO:0000256" key="2">
    <source>
        <dbReference type="ARBA" id="ARBA00004651"/>
    </source>
</evidence>
<keyword evidence="9 17" id="KW-0418">Kinase</keyword>
<name>A0A2K8KWL1_9GAMM</name>
<dbReference type="InterPro" id="IPR003661">
    <property type="entry name" value="HisK_dim/P_dom"/>
</dbReference>
<keyword evidence="10" id="KW-0067">ATP-binding</keyword>
<dbReference type="GO" id="GO:0000155">
    <property type="term" value="F:phosphorelay sensor kinase activity"/>
    <property type="evidence" value="ECO:0007669"/>
    <property type="project" value="InterPro"/>
</dbReference>
<feature type="domain" description="HAMP" evidence="16">
    <location>
        <begin position="185"/>
        <end position="240"/>
    </location>
</feature>
<dbReference type="SMART" id="SM00387">
    <property type="entry name" value="HATPase_c"/>
    <property type="match status" value="1"/>
</dbReference>
<evidence type="ECO:0000259" key="16">
    <source>
        <dbReference type="PROSITE" id="PS50885"/>
    </source>
</evidence>
<dbReference type="PROSITE" id="PS50109">
    <property type="entry name" value="HIS_KIN"/>
    <property type="match status" value="1"/>
</dbReference>
<evidence type="ECO:0000256" key="7">
    <source>
        <dbReference type="ARBA" id="ARBA00022692"/>
    </source>
</evidence>
<dbReference type="CDD" id="cd06225">
    <property type="entry name" value="HAMP"/>
    <property type="match status" value="1"/>
</dbReference>
<organism evidence="17 18">
    <name type="scientific">Reinekea forsetii</name>
    <dbReference type="NCBI Taxonomy" id="1336806"/>
    <lineage>
        <taxon>Bacteria</taxon>
        <taxon>Pseudomonadati</taxon>
        <taxon>Pseudomonadota</taxon>
        <taxon>Gammaproteobacteria</taxon>
        <taxon>Oceanospirillales</taxon>
        <taxon>Saccharospirillaceae</taxon>
        <taxon>Reinekea</taxon>
    </lineage>
</organism>
<evidence type="ECO:0000256" key="13">
    <source>
        <dbReference type="ARBA" id="ARBA00023136"/>
    </source>
</evidence>
<dbReference type="PRINTS" id="PR00344">
    <property type="entry name" value="BCTRLSENSOR"/>
</dbReference>
<dbReference type="InterPro" id="IPR003594">
    <property type="entry name" value="HATPase_dom"/>
</dbReference>
<evidence type="ECO:0000256" key="6">
    <source>
        <dbReference type="ARBA" id="ARBA00022679"/>
    </source>
</evidence>
<keyword evidence="4" id="KW-1003">Cell membrane</keyword>
<keyword evidence="8" id="KW-0547">Nucleotide-binding</keyword>
<dbReference type="SUPFAM" id="SSF55874">
    <property type="entry name" value="ATPase domain of HSP90 chaperone/DNA topoisomerase II/histidine kinase"/>
    <property type="match status" value="1"/>
</dbReference>
<protein>
    <recommendedName>
        <fullName evidence="3">histidine kinase</fullName>
        <ecNumber evidence="3">2.7.13.3</ecNumber>
    </recommendedName>
</protein>
<dbReference type="Pfam" id="PF02518">
    <property type="entry name" value="HATPase_c"/>
    <property type="match status" value="1"/>
</dbReference>
<dbReference type="KEGG" id="rfo:REIFOR_03183"/>
<dbReference type="PANTHER" id="PTHR45528">
    <property type="entry name" value="SENSOR HISTIDINE KINASE CPXA"/>
    <property type="match status" value="1"/>
</dbReference>
<keyword evidence="12" id="KW-0902">Two-component regulatory system</keyword>
<dbReference type="InterPro" id="IPR004358">
    <property type="entry name" value="Sig_transdc_His_kin-like_C"/>
</dbReference>
<dbReference type="InterPro" id="IPR050398">
    <property type="entry name" value="HssS/ArlS-like"/>
</dbReference>
<keyword evidence="18" id="KW-1185">Reference proteome</keyword>
<sequence length="465" mass="51927">MQLGKLNPLGSVFGKIWISFWLSLILIVIAAYFVSFQAAKQYQVAPPAPRHIATLSNIVFPDLGFAGTDPARLALILTNYNDTARFQLYLVDDAYRMLGSPQPPKRILVMLSEMMEQEGMQVGQWRNEAWLGPIPIAVNNINYRLFLRGVPSLPPANLPFWLESQWMQLALALTISGLMSLLLTWSLVRPIEKLRQTVRALARGTLNARAGSSVSRRADEIGELGRDFDDMATRIEDLVSAQQRLLSNVSHELRSPLTRLQVAMGIVRQKAPEGLDRALDRIERESDRLENMIAQILTLSRFENDMQQVEWRTIELDDIVRRVVEDARFEAEPRQITIIDQIDGPLQMEGDAQLLHSTLDNVVRNALRFSPADGTIRVALSQGPGQVTLTISDEGPGVPEDKLARLFDPFYRLDQTNPGAGLGLNIALQAVQLHEGSIQAVNNQPHGLTVIIDIPKVASLRGKTR</sequence>
<dbReference type="SMART" id="SM00304">
    <property type="entry name" value="HAMP"/>
    <property type="match status" value="1"/>
</dbReference>
<dbReference type="InterPro" id="IPR003660">
    <property type="entry name" value="HAMP_dom"/>
</dbReference>
<feature type="domain" description="Histidine kinase" evidence="15">
    <location>
        <begin position="248"/>
        <end position="458"/>
    </location>
</feature>
<keyword evidence="11 14" id="KW-1133">Transmembrane helix</keyword>
<comment type="catalytic activity">
    <reaction evidence="1">
        <text>ATP + protein L-histidine = ADP + protein N-phospho-L-histidine.</text>
        <dbReference type="EC" id="2.7.13.3"/>
    </reaction>
</comment>
<dbReference type="Gene3D" id="1.10.8.500">
    <property type="entry name" value="HAMP domain in histidine kinase"/>
    <property type="match status" value="1"/>
</dbReference>
<reference evidence="17 18" key="1">
    <citation type="journal article" date="2017" name="Environ. Microbiol.">
        <title>Genomic and physiological analyses of 'Reinekea forsetii' reveal a versatile opportunistic lifestyle during spring algae blooms.</title>
        <authorList>
            <person name="Avci B."/>
            <person name="Hahnke R.L."/>
            <person name="Chafee M."/>
            <person name="Fischer T."/>
            <person name="Gruber-Vodicka H."/>
            <person name="Tegetmeyer H.E."/>
            <person name="Harder J."/>
            <person name="Fuchs B.M."/>
            <person name="Amann R.I."/>
            <person name="Teeling H."/>
        </authorList>
    </citation>
    <scope>NUCLEOTIDE SEQUENCE [LARGE SCALE GENOMIC DNA]</scope>
    <source>
        <strain evidence="17 18">Hel1_31_D35</strain>
    </source>
</reference>
<evidence type="ECO:0000256" key="4">
    <source>
        <dbReference type="ARBA" id="ARBA00022475"/>
    </source>
</evidence>
<dbReference type="Gene3D" id="1.10.287.130">
    <property type="match status" value="1"/>
</dbReference>
<evidence type="ECO:0000259" key="15">
    <source>
        <dbReference type="PROSITE" id="PS50109"/>
    </source>
</evidence>
<keyword evidence="13 14" id="KW-0472">Membrane</keyword>
<dbReference type="InterPro" id="IPR005467">
    <property type="entry name" value="His_kinase_dom"/>
</dbReference>
<feature type="transmembrane region" description="Helical" evidence="14">
    <location>
        <begin position="166"/>
        <end position="188"/>
    </location>
</feature>
<accession>A0A2K8KWL1</accession>
<dbReference type="EC" id="2.7.13.3" evidence="3"/>
<keyword evidence="7 14" id="KW-0812">Transmembrane</keyword>
<dbReference type="InterPro" id="IPR036890">
    <property type="entry name" value="HATPase_C_sf"/>
</dbReference>
<dbReference type="EMBL" id="CP011797">
    <property type="protein sequence ID" value="ATX78289.1"/>
    <property type="molecule type" value="Genomic_DNA"/>
</dbReference>
<dbReference type="Proteomes" id="UP000229757">
    <property type="component" value="Chromosome"/>
</dbReference>
<evidence type="ECO:0000313" key="18">
    <source>
        <dbReference type="Proteomes" id="UP000229757"/>
    </source>
</evidence>
<dbReference type="RefSeq" id="WP_100258487.1">
    <property type="nucleotide sequence ID" value="NZ_CP011797.1"/>
</dbReference>
<dbReference type="AlphaFoldDB" id="A0A2K8KWL1"/>
<dbReference type="GO" id="GO:0005886">
    <property type="term" value="C:plasma membrane"/>
    <property type="evidence" value="ECO:0007669"/>
    <property type="project" value="UniProtKB-SubCell"/>
</dbReference>
<evidence type="ECO:0000256" key="1">
    <source>
        <dbReference type="ARBA" id="ARBA00000085"/>
    </source>
</evidence>
<dbReference type="PANTHER" id="PTHR45528:SF1">
    <property type="entry name" value="SENSOR HISTIDINE KINASE CPXA"/>
    <property type="match status" value="1"/>
</dbReference>
<gene>
    <name evidence="17" type="primary">cpxA</name>
    <name evidence="17" type="ORF">REIFOR_03183</name>
</gene>